<protein>
    <submittedName>
        <fullName evidence="1">Histidine kinase</fullName>
    </submittedName>
</protein>
<dbReference type="RefSeq" id="WP_138839576.1">
    <property type="nucleotide sequence ID" value="NZ_VCPD01000001.1"/>
</dbReference>
<organism evidence="1 2">
    <name type="scientific">Ruegeria sediminis</name>
    <dbReference type="NCBI Taxonomy" id="2583820"/>
    <lineage>
        <taxon>Bacteria</taxon>
        <taxon>Pseudomonadati</taxon>
        <taxon>Pseudomonadota</taxon>
        <taxon>Alphaproteobacteria</taxon>
        <taxon>Rhodobacterales</taxon>
        <taxon>Roseobacteraceae</taxon>
        <taxon>Ruegeria</taxon>
    </lineage>
</organism>
<keyword evidence="1" id="KW-0808">Transferase</keyword>
<sequence length="174" mass="18587">MTGKILVLALVLSAAIAAAAMYYLQVYGFYYEVAAEPGRDVQLVPQGGGAAEPIDYANFSAIDADSSPIRYRACFETGLSLEELSARFSPAEDPEPLNAPGWFDCFDAPDLARALQDGTARAFIGGKNIHFGVDRIVAVTDAGRGYAWNALNNCGQKAYDGTVVGEECPPRPEN</sequence>
<keyword evidence="1" id="KW-0418">Kinase</keyword>
<accession>A0ABY2X292</accession>
<dbReference type="Pfam" id="PF20044">
    <property type="entry name" value="DUF6446"/>
    <property type="match status" value="1"/>
</dbReference>
<dbReference type="InterPro" id="IPR045616">
    <property type="entry name" value="DUF6446"/>
</dbReference>
<dbReference type="GO" id="GO:0016301">
    <property type="term" value="F:kinase activity"/>
    <property type="evidence" value="ECO:0007669"/>
    <property type="project" value="UniProtKB-KW"/>
</dbReference>
<dbReference type="Proteomes" id="UP001193035">
    <property type="component" value="Unassembled WGS sequence"/>
</dbReference>
<dbReference type="EMBL" id="VCPD01000001">
    <property type="protein sequence ID" value="TMV09517.1"/>
    <property type="molecule type" value="Genomic_DNA"/>
</dbReference>
<name>A0ABY2X292_9RHOB</name>
<reference evidence="1 2" key="1">
    <citation type="submission" date="2019-05" db="EMBL/GenBank/DDBJ databases">
        <title>Ruegeria sp. nov., isolated from tidal flat.</title>
        <authorList>
            <person name="Kim W."/>
        </authorList>
    </citation>
    <scope>NUCLEOTIDE SEQUENCE [LARGE SCALE GENOMIC DNA]</scope>
    <source>
        <strain evidence="1 2">CAU 1488</strain>
    </source>
</reference>
<keyword evidence="2" id="KW-1185">Reference proteome</keyword>
<gene>
    <name evidence="1" type="ORF">FGK63_00130</name>
</gene>
<proteinExistence type="predicted"/>
<evidence type="ECO:0000313" key="2">
    <source>
        <dbReference type="Proteomes" id="UP001193035"/>
    </source>
</evidence>
<comment type="caution">
    <text evidence="1">The sequence shown here is derived from an EMBL/GenBank/DDBJ whole genome shotgun (WGS) entry which is preliminary data.</text>
</comment>
<evidence type="ECO:0000313" key="1">
    <source>
        <dbReference type="EMBL" id="TMV09517.1"/>
    </source>
</evidence>